<comment type="caution">
    <text evidence="6">The sequence shown here is derived from an EMBL/GenBank/DDBJ whole genome shotgun (WGS) entry which is preliminary data.</text>
</comment>
<keyword evidence="4 5" id="KW-0472">Membrane</keyword>
<dbReference type="Pfam" id="PF06541">
    <property type="entry name" value="ABC_trans_CmpB"/>
    <property type="match status" value="1"/>
</dbReference>
<keyword evidence="3 5" id="KW-1133">Transmembrane helix</keyword>
<keyword evidence="2 5" id="KW-0812">Transmembrane</keyword>
<dbReference type="Proteomes" id="UP000295325">
    <property type="component" value="Unassembled WGS sequence"/>
</dbReference>
<dbReference type="OrthoDB" id="5523261at2"/>
<evidence type="ECO:0000256" key="3">
    <source>
        <dbReference type="ARBA" id="ARBA00022989"/>
    </source>
</evidence>
<evidence type="ECO:0000313" key="6">
    <source>
        <dbReference type="EMBL" id="TDT61318.1"/>
    </source>
</evidence>
<evidence type="ECO:0000256" key="2">
    <source>
        <dbReference type="ARBA" id="ARBA00022692"/>
    </source>
</evidence>
<feature type="transmembrane region" description="Helical" evidence="5">
    <location>
        <begin position="62"/>
        <end position="84"/>
    </location>
</feature>
<feature type="transmembrane region" description="Helical" evidence="5">
    <location>
        <begin position="104"/>
        <end position="121"/>
    </location>
</feature>
<proteinExistence type="predicted"/>
<keyword evidence="7" id="KW-1185">Reference proteome</keyword>
<feature type="transmembrane region" description="Helical" evidence="5">
    <location>
        <begin position="5"/>
        <end position="26"/>
    </location>
</feature>
<dbReference type="PANTHER" id="PTHR31746:SF2">
    <property type="entry name" value="TRANSMEMBRANE PROTEIN 229A"/>
    <property type="match status" value="1"/>
</dbReference>
<dbReference type="AlphaFoldDB" id="A0A4R7KTU1"/>
<dbReference type="GO" id="GO:0016020">
    <property type="term" value="C:membrane"/>
    <property type="evidence" value="ECO:0007669"/>
    <property type="project" value="UniProtKB-SubCell"/>
</dbReference>
<reference evidence="6 7" key="1">
    <citation type="submission" date="2019-03" db="EMBL/GenBank/DDBJ databases">
        <title>Genomic Encyclopedia of Type Strains, Phase IV (KMG-IV): sequencing the most valuable type-strain genomes for metagenomic binning, comparative biology and taxonomic classification.</title>
        <authorList>
            <person name="Goeker M."/>
        </authorList>
    </citation>
    <scope>NUCLEOTIDE SEQUENCE [LARGE SCALE GENOMIC DNA]</scope>
    <source>
        <strain evidence="6 7">DSM 24455</strain>
    </source>
</reference>
<evidence type="ECO:0000256" key="4">
    <source>
        <dbReference type="ARBA" id="ARBA00023136"/>
    </source>
</evidence>
<feature type="transmembrane region" description="Helical" evidence="5">
    <location>
        <begin position="32"/>
        <end position="50"/>
    </location>
</feature>
<dbReference type="EMBL" id="SOAZ01000007">
    <property type="protein sequence ID" value="TDT61318.1"/>
    <property type="molecule type" value="Genomic_DNA"/>
</dbReference>
<evidence type="ECO:0000256" key="1">
    <source>
        <dbReference type="ARBA" id="ARBA00004141"/>
    </source>
</evidence>
<dbReference type="PANTHER" id="PTHR31746">
    <property type="entry name" value="TRANSMEMBRANE PROTEIN 229 FAMILY MEMBER"/>
    <property type="match status" value="1"/>
</dbReference>
<protein>
    <submittedName>
        <fullName evidence="6">Putative ABC transporter type IV</fullName>
    </submittedName>
</protein>
<sequence>MIVRFLAYGFAGWCIEILWTGLGSLLSGDINLTGYTYLWMFPIYGLGICLEPVHDRVRNLPVFIRGGVYTIIILIIEYSTGALLRELLGACPWDYSGTPFSVNGLIRLDYAPAWFVTGLLFEKFHDALISMQYLRRI</sequence>
<accession>A0A4R7KTU1</accession>
<dbReference type="RefSeq" id="WP_133627798.1">
    <property type="nucleotide sequence ID" value="NZ_SOAZ01000007.1"/>
</dbReference>
<comment type="subcellular location">
    <subcellularLocation>
        <location evidence="1">Membrane</location>
        <topology evidence="1">Multi-pass membrane protein</topology>
    </subcellularLocation>
</comment>
<evidence type="ECO:0000313" key="7">
    <source>
        <dbReference type="Proteomes" id="UP000295325"/>
    </source>
</evidence>
<name>A0A4R7KTU1_9CLOT</name>
<gene>
    <name evidence="6" type="ORF">EDD71_10743</name>
</gene>
<evidence type="ECO:0000256" key="5">
    <source>
        <dbReference type="SAM" id="Phobius"/>
    </source>
</evidence>
<dbReference type="InterPro" id="IPR010540">
    <property type="entry name" value="CmpB_TMEM229"/>
</dbReference>
<organism evidence="6 7">
    <name type="scientific">Fonticella tunisiensis</name>
    <dbReference type="NCBI Taxonomy" id="1096341"/>
    <lineage>
        <taxon>Bacteria</taxon>
        <taxon>Bacillati</taxon>
        <taxon>Bacillota</taxon>
        <taxon>Clostridia</taxon>
        <taxon>Eubacteriales</taxon>
        <taxon>Clostridiaceae</taxon>
        <taxon>Fonticella</taxon>
    </lineage>
</organism>